<dbReference type="SUPFAM" id="SSF53756">
    <property type="entry name" value="UDP-Glycosyltransferase/glycogen phosphorylase"/>
    <property type="match status" value="1"/>
</dbReference>
<evidence type="ECO:0000313" key="3">
    <source>
        <dbReference type="Proteomes" id="UP000184041"/>
    </source>
</evidence>
<proteinExistence type="predicted"/>
<dbReference type="OrthoDB" id="784244at2"/>
<protein>
    <submittedName>
        <fullName evidence="2">Glycosyltransferase Family 4</fullName>
    </submittedName>
</protein>
<dbReference type="GO" id="GO:0016757">
    <property type="term" value="F:glycosyltransferase activity"/>
    <property type="evidence" value="ECO:0007669"/>
    <property type="project" value="UniProtKB-ARBA"/>
</dbReference>
<dbReference type="AlphaFoldDB" id="A0A1M4SPH1"/>
<evidence type="ECO:0000259" key="1">
    <source>
        <dbReference type="Pfam" id="PF13439"/>
    </source>
</evidence>
<dbReference type="InterPro" id="IPR028098">
    <property type="entry name" value="Glyco_trans_4-like_N"/>
</dbReference>
<dbReference type="Pfam" id="PF13439">
    <property type="entry name" value="Glyco_transf_4"/>
    <property type="match status" value="1"/>
</dbReference>
<dbReference type="Proteomes" id="UP000184041">
    <property type="component" value="Unassembled WGS sequence"/>
</dbReference>
<organism evidence="2 3">
    <name type="scientific">Fodinibius roseus</name>
    <dbReference type="NCBI Taxonomy" id="1194090"/>
    <lineage>
        <taxon>Bacteria</taxon>
        <taxon>Pseudomonadati</taxon>
        <taxon>Balneolota</taxon>
        <taxon>Balneolia</taxon>
        <taxon>Balneolales</taxon>
        <taxon>Balneolaceae</taxon>
        <taxon>Fodinibius</taxon>
    </lineage>
</organism>
<name>A0A1M4SPH1_9BACT</name>
<dbReference type="EMBL" id="FQUS01000001">
    <property type="protein sequence ID" value="SHE34091.1"/>
    <property type="molecule type" value="Genomic_DNA"/>
</dbReference>
<reference evidence="2 3" key="1">
    <citation type="submission" date="2016-11" db="EMBL/GenBank/DDBJ databases">
        <authorList>
            <person name="Jaros S."/>
            <person name="Januszkiewicz K."/>
            <person name="Wedrychowicz H."/>
        </authorList>
    </citation>
    <scope>NUCLEOTIDE SEQUENCE [LARGE SCALE GENOMIC DNA]</scope>
    <source>
        <strain evidence="2 3">DSM 21986</strain>
    </source>
</reference>
<sequence length="375" mass="43713">MQDFKNILIVSRSFYPMNSPRSFRTTELVKEFARQGHKVTLLTIKNDEFHIPFEEEYGVVIKDLGPLRLPRIELSNSSGLVSLFKRAVRRGLLQLFEYPDIELVYRVQKALKKESGYDLLISIAVPHPIHWGVAKARNKSHRIAEVWAADCGDPYMGAALDTFDKLFYFKYIEKYFCRKADYITIPLEEAKEGYYPEFHHKIRVIPQGFEFDEIDQSCGPAHPIPTFAYAGGLIPGGRDPRSFLEYLTSLNQEYKFILYTKNRDLIKPYMTSENGRIEIRDYIPRKKLLKVLSGMDFLINFENNTSLQQPSKLIDYYITNRPVLSVGSSDINKKIIDEFLNGNYSHKHQYQDMAKYRIENVCNRFLELSKNSEIQ</sequence>
<dbReference type="RefSeq" id="WP_073058846.1">
    <property type="nucleotide sequence ID" value="NZ_FQUS01000001.1"/>
</dbReference>
<evidence type="ECO:0000313" key="2">
    <source>
        <dbReference type="EMBL" id="SHE34091.1"/>
    </source>
</evidence>
<accession>A0A1M4SPH1</accession>
<feature type="domain" description="Glycosyltransferase subfamily 4-like N-terminal" evidence="1">
    <location>
        <begin position="25"/>
        <end position="210"/>
    </location>
</feature>
<gene>
    <name evidence="2" type="ORF">SAMN05443144_10189</name>
</gene>
<keyword evidence="3" id="KW-1185">Reference proteome</keyword>
<keyword evidence="2" id="KW-0808">Transferase</keyword>
<dbReference type="STRING" id="1194090.SAMN05443144_10189"/>
<dbReference type="Gene3D" id="3.40.50.2000">
    <property type="entry name" value="Glycogen Phosphorylase B"/>
    <property type="match status" value="1"/>
</dbReference>